<name>A0A392RDM6_9FABA</name>
<dbReference type="Proteomes" id="UP000265520">
    <property type="component" value="Unassembled WGS sequence"/>
</dbReference>
<dbReference type="EMBL" id="LXQA010216421">
    <property type="protein sequence ID" value="MCI34718.1"/>
    <property type="molecule type" value="Genomic_DNA"/>
</dbReference>
<reference evidence="1 2" key="1">
    <citation type="journal article" date="2018" name="Front. Plant Sci.">
        <title>Red Clover (Trifolium pratense) and Zigzag Clover (T. medium) - A Picture of Genomic Similarities and Differences.</title>
        <authorList>
            <person name="Dluhosova J."/>
            <person name="Istvanek J."/>
            <person name="Nedelnik J."/>
            <person name="Repkova J."/>
        </authorList>
    </citation>
    <scope>NUCLEOTIDE SEQUENCE [LARGE SCALE GENOMIC DNA]</scope>
    <source>
        <strain evidence="2">cv. 10/8</strain>
        <tissue evidence="1">Leaf</tissue>
    </source>
</reference>
<proteinExistence type="predicted"/>
<accession>A0A392RDM6</accession>
<protein>
    <submittedName>
        <fullName evidence="1">Uncharacterized protein</fullName>
    </submittedName>
</protein>
<feature type="non-terminal residue" evidence="1">
    <location>
        <position position="1"/>
    </location>
</feature>
<comment type="caution">
    <text evidence="1">The sequence shown here is derived from an EMBL/GenBank/DDBJ whole genome shotgun (WGS) entry which is preliminary data.</text>
</comment>
<keyword evidence="2" id="KW-1185">Reference proteome</keyword>
<sequence>NNLDQAAGNLALPFGTLKAVFLDFLENLEEIHLGFLLFLCPLKWRQ</sequence>
<evidence type="ECO:0000313" key="2">
    <source>
        <dbReference type="Proteomes" id="UP000265520"/>
    </source>
</evidence>
<dbReference type="AlphaFoldDB" id="A0A392RDM6"/>
<evidence type="ECO:0000313" key="1">
    <source>
        <dbReference type="EMBL" id="MCI34718.1"/>
    </source>
</evidence>
<organism evidence="1 2">
    <name type="scientific">Trifolium medium</name>
    <dbReference type="NCBI Taxonomy" id="97028"/>
    <lineage>
        <taxon>Eukaryota</taxon>
        <taxon>Viridiplantae</taxon>
        <taxon>Streptophyta</taxon>
        <taxon>Embryophyta</taxon>
        <taxon>Tracheophyta</taxon>
        <taxon>Spermatophyta</taxon>
        <taxon>Magnoliopsida</taxon>
        <taxon>eudicotyledons</taxon>
        <taxon>Gunneridae</taxon>
        <taxon>Pentapetalae</taxon>
        <taxon>rosids</taxon>
        <taxon>fabids</taxon>
        <taxon>Fabales</taxon>
        <taxon>Fabaceae</taxon>
        <taxon>Papilionoideae</taxon>
        <taxon>50 kb inversion clade</taxon>
        <taxon>NPAAA clade</taxon>
        <taxon>Hologalegina</taxon>
        <taxon>IRL clade</taxon>
        <taxon>Trifolieae</taxon>
        <taxon>Trifolium</taxon>
    </lineage>
</organism>